<evidence type="ECO:0000256" key="3">
    <source>
        <dbReference type="ARBA" id="ARBA00022771"/>
    </source>
</evidence>
<evidence type="ECO:0000256" key="4">
    <source>
        <dbReference type="ARBA" id="ARBA00022833"/>
    </source>
</evidence>
<dbReference type="GO" id="GO:0030544">
    <property type="term" value="F:Hsp70 protein binding"/>
    <property type="evidence" value="ECO:0007669"/>
    <property type="project" value="InterPro"/>
</dbReference>
<dbReference type="Pfam" id="PF00226">
    <property type="entry name" value="DnaJ"/>
    <property type="match status" value="1"/>
</dbReference>
<dbReference type="CDD" id="cd10719">
    <property type="entry name" value="DnaJ_zf"/>
    <property type="match status" value="1"/>
</dbReference>
<protein>
    <submittedName>
        <fullName evidence="9">Dnaj protein</fullName>
    </submittedName>
</protein>
<dbReference type="VEuPathDB" id="MicrosporidiaDB:ECU07_0760"/>
<dbReference type="SUPFAM" id="SSF57938">
    <property type="entry name" value="DnaJ/Hsp40 cysteine-rich domain"/>
    <property type="match status" value="1"/>
</dbReference>
<dbReference type="InterPro" id="IPR001623">
    <property type="entry name" value="DnaJ_domain"/>
</dbReference>
<evidence type="ECO:0000313" key="9">
    <source>
        <dbReference type="EMBL" id="AGE95814.1"/>
    </source>
</evidence>
<dbReference type="VEuPathDB" id="MicrosporidiaDB:AEWD_070720"/>
<dbReference type="PANTHER" id="PTHR43888">
    <property type="entry name" value="DNAJ-LIKE-2, ISOFORM A-RELATED"/>
    <property type="match status" value="1"/>
</dbReference>
<accession>M1JK18</accession>
<dbReference type="InterPro" id="IPR036869">
    <property type="entry name" value="J_dom_sf"/>
</dbReference>
<dbReference type="GO" id="GO:0006457">
    <property type="term" value="P:protein folding"/>
    <property type="evidence" value="ECO:0007669"/>
    <property type="project" value="InterPro"/>
</dbReference>
<dbReference type="InterPro" id="IPR008971">
    <property type="entry name" value="HSP40/DnaJ_pept-bd"/>
</dbReference>
<keyword evidence="2" id="KW-0677">Repeat</keyword>
<dbReference type="Gene3D" id="2.60.260.20">
    <property type="entry name" value="Urease metallochaperone UreE, N-terminal domain"/>
    <property type="match status" value="2"/>
</dbReference>
<dbReference type="EMBL" id="KC513610">
    <property type="protein sequence ID" value="AGE95814.1"/>
    <property type="molecule type" value="Genomic_DNA"/>
</dbReference>
<dbReference type="VEuPathDB" id="MicrosporidiaDB:AEWQ_070720"/>
<feature type="zinc finger region" description="CR-type" evidence="5">
    <location>
        <begin position="139"/>
        <end position="219"/>
    </location>
</feature>
<dbReference type="Gene3D" id="2.10.230.10">
    <property type="entry name" value="Heat shock protein DnaJ, cysteine-rich domain"/>
    <property type="match status" value="1"/>
</dbReference>
<gene>
    <name evidence="9" type="ORF">ECU07_0760</name>
</gene>
<dbReference type="Pfam" id="PF01556">
    <property type="entry name" value="DnaJ_C"/>
    <property type="match status" value="1"/>
</dbReference>
<dbReference type="FunFam" id="2.10.230.10:FF:000001">
    <property type="entry name" value="DnaJ subfamily A member 2"/>
    <property type="match status" value="1"/>
</dbReference>
<name>M1JK18_ENCCN</name>
<sequence>MSKDPKGYYKVLELSPGASVAEVRKAYAKQQAKYHLDSPYMKNKLKNAASDEEREKIKKECGEMSARLNSAKSVLFDEKKKKEYDSGMGEFGAHFSGGGYSDIFDIFSQFTGGRGHQRTNKVSSTKYVITVSLRESFVGKVSKFNVRTEKVCTTCDGKGGKDVETCKKCNGNGVYTSRRSLGGFVTLAETRCDGCDGSGHKIKGKPCSTCNGAEYIQDKTMFEVNIKPGVRKGEKIVFEGMGDQRRGHVPGDVIFIIDVQEDSRFERCGNDLVGKIDIPLYTAIGGGVVYFTHIDGRQLEINVSPFRTFDTALKIRNEGFKGSRTGNLILKPNITIGSESDRAKIMQVLSAPSKKPYGTFTKVNSEFGSMPEPERDHEDASEEGAQSARSFFNNFSFF</sequence>
<dbReference type="InterPro" id="IPR036410">
    <property type="entry name" value="HSP_DnaJ_Cys-rich_dom_sf"/>
</dbReference>
<dbReference type="GO" id="GO:0051082">
    <property type="term" value="F:unfolded protein binding"/>
    <property type="evidence" value="ECO:0007669"/>
    <property type="project" value="InterPro"/>
</dbReference>
<evidence type="ECO:0000256" key="6">
    <source>
        <dbReference type="SAM" id="MobiDB-lite"/>
    </source>
</evidence>
<evidence type="ECO:0000259" key="8">
    <source>
        <dbReference type="PROSITE" id="PS51188"/>
    </source>
</evidence>
<evidence type="ECO:0000256" key="1">
    <source>
        <dbReference type="ARBA" id="ARBA00022723"/>
    </source>
</evidence>
<dbReference type="SUPFAM" id="SSF46565">
    <property type="entry name" value="Chaperone J-domain"/>
    <property type="match status" value="1"/>
</dbReference>
<dbReference type="PROSITE" id="PS50076">
    <property type="entry name" value="DNAJ_2"/>
    <property type="match status" value="1"/>
</dbReference>
<dbReference type="CDD" id="cd06257">
    <property type="entry name" value="DnaJ"/>
    <property type="match status" value="1"/>
</dbReference>
<dbReference type="CDD" id="cd10747">
    <property type="entry name" value="DnaJ_C"/>
    <property type="match status" value="1"/>
</dbReference>
<dbReference type="InterPro" id="IPR002939">
    <property type="entry name" value="DnaJ_C"/>
</dbReference>
<dbReference type="AlphaFoldDB" id="M1JK18"/>
<dbReference type="PROSITE" id="PS51188">
    <property type="entry name" value="ZF_CR"/>
    <property type="match status" value="1"/>
</dbReference>
<dbReference type="Pfam" id="PF00684">
    <property type="entry name" value="DnaJ_CXXCXGXG"/>
    <property type="match status" value="1"/>
</dbReference>
<dbReference type="InterPro" id="IPR001305">
    <property type="entry name" value="HSP_DnaJ_Cys-rich_dom"/>
</dbReference>
<reference evidence="9" key="1">
    <citation type="journal article" date="2013" name="Eukaryot. Cell">
        <title>Extremely Reduced Levels of Heterozygosity in the Vertebrate Pathogen Encephalitozoon cuniculi.</title>
        <authorList>
            <person name="Selman M."/>
            <person name="Sak B."/>
            <person name="Kvac M."/>
            <person name="Farinelli L."/>
            <person name="Weiss L.M."/>
            <person name="Corradi N."/>
        </authorList>
    </citation>
    <scope>NUCLEOTIDE SEQUENCE</scope>
</reference>
<evidence type="ECO:0000256" key="2">
    <source>
        <dbReference type="ARBA" id="ARBA00022737"/>
    </source>
</evidence>
<dbReference type="GO" id="GO:0008270">
    <property type="term" value="F:zinc ion binding"/>
    <property type="evidence" value="ECO:0007669"/>
    <property type="project" value="UniProtKB-KW"/>
</dbReference>
<feature type="region of interest" description="Disordered" evidence="6">
    <location>
        <begin position="367"/>
        <end position="386"/>
    </location>
</feature>
<dbReference type="InterPro" id="IPR044713">
    <property type="entry name" value="DNJA1/2-like"/>
</dbReference>
<dbReference type="SUPFAM" id="SSF49493">
    <property type="entry name" value="HSP40/DnaJ peptide-binding domain"/>
    <property type="match status" value="2"/>
</dbReference>
<dbReference type="SMART" id="SM00271">
    <property type="entry name" value="DnaJ"/>
    <property type="match status" value="1"/>
</dbReference>
<proteinExistence type="predicted"/>
<dbReference type="VEuPathDB" id="MicrosporidiaDB:AEWR_070710"/>
<dbReference type="Gene3D" id="1.10.287.110">
    <property type="entry name" value="DnaJ domain"/>
    <property type="match status" value="1"/>
</dbReference>
<keyword evidence="3 5" id="KW-0863">Zinc-finger</keyword>
<feature type="domain" description="J" evidence="7">
    <location>
        <begin position="7"/>
        <end position="88"/>
    </location>
</feature>
<evidence type="ECO:0000256" key="5">
    <source>
        <dbReference type="PROSITE-ProRule" id="PRU00546"/>
    </source>
</evidence>
<keyword evidence="1 5" id="KW-0479">Metal-binding</keyword>
<dbReference type="VEuPathDB" id="MicrosporidiaDB:M970_070710"/>
<organism evidence="9">
    <name type="scientific">Encephalitozoon cuniculi</name>
    <name type="common">Microsporidian parasite</name>
    <dbReference type="NCBI Taxonomy" id="6035"/>
    <lineage>
        <taxon>Eukaryota</taxon>
        <taxon>Fungi</taxon>
        <taxon>Fungi incertae sedis</taxon>
        <taxon>Microsporidia</taxon>
        <taxon>Unikaryonidae</taxon>
        <taxon>Encephalitozoon</taxon>
    </lineage>
</organism>
<feature type="domain" description="CR-type" evidence="8">
    <location>
        <begin position="139"/>
        <end position="219"/>
    </location>
</feature>
<keyword evidence="4 5" id="KW-0862">Zinc</keyword>
<evidence type="ECO:0000259" key="7">
    <source>
        <dbReference type="PROSITE" id="PS50076"/>
    </source>
</evidence>